<dbReference type="SUPFAM" id="SSF55785">
    <property type="entry name" value="PYP-like sensor domain (PAS domain)"/>
    <property type="match status" value="1"/>
</dbReference>
<feature type="transmembrane region" description="Helical" evidence="10">
    <location>
        <begin position="25"/>
        <end position="46"/>
    </location>
</feature>
<evidence type="ECO:0000256" key="2">
    <source>
        <dbReference type="ARBA" id="ARBA00012438"/>
    </source>
</evidence>
<dbReference type="InterPro" id="IPR000014">
    <property type="entry name" value="PAS"/>
</dbReference>
<feature type="domain" description="Histidine kinase" evidence="11">
    <location>
        <begin position="498"/>
        <end position="696"/>
    </location>
</feature>
<keyword evidence="10" id="KW-1133">Transmembrane helix</keyword>
<feature type="domain" description="PAS" evidence="12">
    <location>
        <begin position="344"/>
        <end position="388"/>
    </location>
</feature>
<dbReference type="PANTHER" id="PTHR24421">
    <property type="entry name" value="NITRATE/NITRITE SENSOR PROTEIN NARX-RELATED"/>
    <property type="match status" value="1"/>
</dbReference>
<dbReference type="PROSITE" id="PS50112">
    <property type="entry name" value="PAS"/>
    <property type="match status" value="1"/>
</dbReference>
<dbReference type="RefSeq" id="WP_174992207.1">
    <property type="nucleotide sequence ID" value="NZ_CABVPX010000006.1"/>
</dbReference>
<keyword evidence="6" id="KW-0418">Kinase</keyword>
<keyword evidence="10" id="KW-0812">Transmembrane</keyword>
<dbReference type="Pfam" id="PF07730">
    <property type="entry name" value="HisKA_3"/>
    <property type="match status" value="1"/>
</dbReference>
<keyword evidence="8" id="KW-0902">Two-component regulatory system</keyword>
<dbReference type="InterPro" id="IPR011712">
    <property type="entry name" value="Sig_transdc_His_kin_sub3_dim/P"/>
</dbReference>
<dbReference type="Proteomes" id="UP001448498">
    <property type="component" value="Chromosome 3"/>
</dbReference>
<sequence>MTASGTPTRDARGPTRLQIMLRQPLAAGVVALCAGAVLSLGVALLVREQWQGAVRTRFERRTTHVTAMLRHELQAGVAVLEGARGAFGLVPDMTPEQWRRYAETLDLDSGRSPVRQIGYAPLSPATRSALAGAKPLPPGPLAAAALSAPASNSPVVRFGASDAAPLTRALQTSDIALGVHPVDDDTSRDARTLTLFLPVTTSPRAAATPSGTREAGADGVLFAALSPRRLVERALDAERGIDLWMTAGGDSRVIGSLETTTDEASASPDLLRRTDVLNFGGTVLTLAYSADGRPSATGAQRAAGTVLGAGLIASIAFAVLVHALVRGRAGAAADAGASSRGILNEARMMGIIRSSMEAIITIDEKQTVVIFNPMAEQVFGVSAMEAIGAPLSRFIPERFRAAHAKHVDQFGVTGVSERQMGRQRVLFGLRANGEEFPIEASISQIRDASGKLYTVMLRDITERLRAENALKQSREELRELSANLQNVREEEKTRIARELHDDLGQQLTALKMDLSVVEQQLRMPGHAQPGEGVQSHLQGMRRLIDATVASVRRIAADLRPVMLDDLGLVPAIEWLANDFTNRYGIDVERHIETGGLTFTSAGATTLFRIVQEALTNVARHADATRVALRLDIEEGFCVLRVADNGRGAAPGGPAHEDKSFGLIGIRERAHMLGGTVTIDTALARGFSITVAFPLSTVQQETLIT</sequence>
<dbReference type="NCBIfam" id="TIGR00229">
    <property type="entry name" value="sensory_box"/>
    <property type="match status" value="1"/>
</dbReference>
<evidence type="ECO:0000259" key="12">
    <source>
        <dbReference type="PROSITE" id="PS50112"/>
    </source>
</evidence>
<evidence type="ECO:0000256" key="5">
    <source>
        <dbReference type="ARBA" id="ARBA00022741"/>
    </source>
</evidence>
<keyword evidence="9" id="KW-0175">Coiled coil</keyword>
<dbReference type="EC" id="2.7.13.3" evidence="2"/>
<evidence type="ECO:0000256" key="4">
    <source>
        <dbReference type="ARBA" id="ARBA00022679"/>
    </source>
</evidence>
<feature type="coiled-coil region" evidence="9">
    <location>
        <begin position="463"/>
        <end position="494"/>
    </location>
</feature>
<dbReference type="CDD" id="cd00130">
    <property type="entry name" value="PAS"/>
    <property type="match status" value="1"/>
</dbReference>
<evidence type="ECO:0000256" key="3">
    <source>
        <dbReference type="ARBA" id="ARBA00022553"/>
    </source>
</evidence>
<dbReference type="InterPro" id="IPR003594">
    <property type="entry name" value="HATPase_dom"/>
</dbReference>
<evidence type="ECO:0000256" key="6">
    <source>
        <dbReference type="ARBA" id="ARBA00022777"/>
    </source>
</evidence>
<name>A0ABZ3DLK6_9BURK</name>
<evidence type="ECO:0000256" key="8">
    <source>
        <dbReference type="ARBA" id="ARBA00023012"/>
    </source>
</evidence>
<gene>
    <name evidence="14" type="ORF">OHZ10_26350</name>
</gene>
<organism evidence="14 15">
    <name type="scientific">Burkholderia arboris</name>
    <dbReference type="NCBI Taxonomy" id="488730"/>
    <lineage>
        <taxon>Bacteria</taxon>
        <taxon>Pseudomonadati</taxon>
        <taxon>Pseudomonadota</taxon>
        <taxon>Betaproteobacteria</taxon>
        <taxon>Burkholderiales</taxon>
        <taxon>Burkholderiaceae</taxon>
        <taxon>Burkholderia</taxon>
        <taxon>Burkholderia cepacia complex</taxon>
    </lineage>
</organism>
<dbReference type="Pfam" id="PF13426">
    <property type="entry name" value="PAS_9"/>
    <property type="match status" value="1"/>
</dbReference>
<keyword evidence="3" id="KW-0597">Phosphoprotein</keyword>
<dbReference type="InterPro" id="IPR036890">
    <property type="entry name" value="HATPase_C_sf"/>
</dbReference>
<dbReference type="InterPro" id="IPR050482">
    <property type="entry name" value="Sensor_HK_TwoCompSys"/>
</dbReference>
<dbReference type="EMBL" id="CP109822">
    <property type="protein sequence ID" value="XAE50013.1"/>
    <property type="molecule type" value="Genomic_DNA"/>
</dbReference>
<evidence type="ECO:0000313" key="15">
    <source>
        <dbReference type="Proteomes" id="UP001448498"/>
    </source>
</evidence>
<protein>
    <recommendedName>
        <fullName evidence="2">histidine kinase</fullName>
        <ecNumber evidence="2">2.7.13.3</ecNumber>
    </recommendedName>
</protein>
<dbReference type="SUPFAM" id="SSF55874">
    <property type="entry name" value="ATPase domain of HSP90 chaperone/DNA topoisomerase II/histidine kinase"/>
    <property type="match status" value="1"/>
</dbReference>
<keyword evidence="7" id="KW-0067">ATP-binding</keyword>
<reference evidence="14 15" key="1">
    <citation type="submission" date="2022-10" db="EMBL/GenBank/DDBJ databases">
        <title>Genomic of Burkholderia cepacia PN-1.</title>
        <authorList>
            <person name="Yang Y."/>
            <person name="Guan H."/>
            <person name="Huang J."/>
        </authorList>
    </citation>
    <scope>NUCLEOTIDE SEQUENCE [LARGE SCALE GENOMIC DNA]</scope>
    <source>
        <strain evidence="14 15">PN-1</strain>
    </source>
</reference>
<proteinExistence type="predicted"/>
<evidence type="ECO:0000259" key="11">
    <source>
        <dbReference type="PROSITE" id="PS50109"/>
    </source>
</evidence>
<evidence type="ECO:0000259" key="13">
    <source>
        <dbReference type="PROSITE" id="PS50113"/>
    </source>
</evidence>
<keyword evidence="4" id="KW-0808">Transferase</keyword>
<accession>A0ABZ3DLK6</accession>
<dbReference type="Pfam" id="PF02518">
    <property type="entry name" value="HATPase_c"/>
    <property type="match status" value="1"/>
</dbReference>
<comment type="catalytic activity">
    <reaction evidence="1">
        <text>ATP + protein L-histidine = ADP + protein N-phospho-L-histidine.</text>
        <dbReference type="EC" id="2.7.13.3"/>
    </reaction>
</comment>
<dbReference type="InterPro" id="IPR035965">
    <property type="entry name" value="PAS-like_dom_sf"/>
</dbReference>
<dbReference type="Gene3D" id="3.30.565.10">
    <property type="entry name" value="Histidine kinase-like ATPase, C-terminal domain"/>
    <property type="match status" value="1"/>
</dbReference>
<feature type="domain" description="PAC" evidence="13">
    <location>
        <begin position="419"/>
        <end position="472"/>
    </location>
</feature>
<keyword evidence="15" id="KW-1185">Reference proteome</keyword>
<dbReference type="CDD" id="cd16917">
    <property type="entry name" value="HATPase_UhpB-NarQ-NarX-like"/>
    <property type="match status" value="1"/>
</dbReference>
<evidence type="ECO:0000256" key="9">
    <source>
        <dbReference type="SAM" id="Coils"/>
    </source>
</evidence>
<dbReference type="SMART" id="SM00387">
    <property type="entry name" value="HATPase_c"/>
    <property type="match status" value="1"/>
</dbReference>
<dbReference type="Gene3D" id="3.30.450.20">
    <property type="entry name" value="PAS domain"/>
    <property type="match status" value="1"/>
</dbReference>
<dbReference type="SMART" id="SM00091">
    <property type="entry name" value="PAS"/>
    <property type="match status" value="1"/>
</dbReference>
<evidence type="ECO:0000313" key="14">
    <source>
        <dbReference type="EMBL" id="XAE50013.1"/>
    </source>
</evidence>
<dbReference type="InterPro" id="IPR000700">
    <property type="entry name" value="PAS-assoc_C"/>
</dbReference>
<feature type="transmembrane region" description="Helical" evidence="10">
    <location>
        <begin position="302"/>
        <end position="325"/>
    </location>
</feature>
<evidence type="ECO:0000256" key="10">
    <source>
        <dbReference type="SAM" id="Phobius"/>
    </source>
</evidence>
<keyword evidence="10" id="KW-0472">Membrane</keyword>
<dbReference type="PROSITE" id="PS50109">
    <property type="entry name" value="HIS_KIN"/>
    <property type="match status" value="1"/>
</dbReference>
<dbReference type="PROSITE" id="PS50113">
    <property type="entry name" value="PAC"/>
    <property type="match status" value="1"/>
</dbReference>
<dbReference type="Gene3D" id="1.20.5.1930">
    <property type="match status" value="1"/>
</dbReference>
<keyword evidence="5" id="KW-0547">Nucleotide-binding</keyword>
<evidence type="ECO:0000256" key="1">
    <source>
        <dbReference type="ARBA" id="ARBA00000085"/>
    </source>
</evidence>
<evidence type="ECO:0000256" key="7">
    <source>
        <dbReference type="ARBA" id="ARBA00022840"/>
    </source>
</evidence>
<dbReference type="InterPro" id="IPR005467">
    <property type="entry name" value="His_kinase_dom"/>
</dbReference>
<dbReference type="PANTHER" id="PTHR24421:SF10">
    <property type="entry name" value="NITRATE_NITRITE SENSOR PROTEIN NARQ"/>
    <property type="match status" value="1"/>
</dbReference>